<dbReference type="EMBL" id="NBNE01018823">
    <property type="protein sequence ID" value="OWY92096.1"/>
    <property type="molecule type" value="Genomic_DNA"/>
</dbReference>
<gene>
    <name evidence="14" type="ORF">PHMEG_00039043</name>
</gene>
<reference evidence="15" key="1">
    <citation type="submission" date="2017-03" db="EMBL/GenBank/DDBJ databases">
        <title>Phytopthora megakarya and P. palmivora, two closely related causual agents of cacao black pod achieved similar genome size and gene model numbers by different mechanisms.</title>
        <authorList>
            <person name="Ali S."/>
            <person name="Shao J."/>
            <person name="Larry D.J."/>
            <person name="Kronmiller B."/>
            <person name="Shen D."/>
            <person name="Strem M.D."/>
            <person name="Melnick R.L."/>
            <person name="Guiltinan M.J."/>
            <person name="Tyler B.M."/>
            <person name="Meinhardt L.W."/>
            <person name="Bailey B.A."/>
        </authorList>
    </citation>
    <scope>NUCLEOTIDE SEQUENCE [LARGE SCALE GENOMIC DNA]</scope>
    <source>
        <strain evidence="15">zdho120</strain>
    </source>
</reference>
<sequence length="111" mass="12319">MFPEPLCREADSQNGDRDNAVPFKPNTNVVYRCNGNATADLEVVVLVEGIDAVTSATIQIRHSYKDILFNHRHVNCVDVDPETGGAVVDFRRFHETKPVEPVCNKVAGGFY</sequence>
<dbReference type="OrthoDB" id="273257at2759"/>
<keyword evidence="6 11" id="KW-0630">Potassium</keyword>
<evidence type="ECO:0000313" key="15">
    <source>
        <dbReference type="Proteomes" id="UP000198211"/>
    </source>
</evidence>
<dbReference type="Gene3D" id="2.60.40.1400">
    <property type="entry name" value="G protein-activated inward rectifier potassium channel 1"/>
    <property type="match status" value="1"/>
</dbReference>
<evidence type="ECO:0000256" key="4">
    <source>
        <dbReference type="ARBA" id="ARBA00022692"/>
    </source>
</evidence>
<organism evidence="14 15">
    <name type="scientific">Phytophthora megakarya</name>
    <dbReference type="NCBI Taxonomy" id="4795"/>
    <lineage>
        <taxon>Eukaryota</taxon>
        <taxon>Sar</taxon>
        <taxon>Stramenopiles</taxon>
        <taxon>Oomycota</taxon>
        <taxon>Peronosporomycetes</taxon>
        <taxon>Peronosporales</taxon>
        <taxon>Peronosporaceae</taxon>
        <taxon>Phytophthora</taxon>
    </lineage>
</organism>
<dbReference type="PRINTS" id="PR01320">
    <property type="entry name" value="KIRCHANNEL"/>
</dbReference>
<dbReference type="PANTHER" id="PTHR11767:SF103">
    <property type="entry name" value="POTASSIUM CHANNEL INWARDLY RECTIFYING TRANSMEMBRANE DOMAIN-CONTAINING PROTEIN"/>
    <property type="match status" value="1"/>
</dbReference>
<dbReference type="GO" id="GO:0034765">
    <property type="term" value="P:regulation of monoatomic ion transmembrane transport"/>
    <property type="evidence" value="ECO:0007669"/>
    <property type="project" value="TreeGrafter"/>
</dbReference>
<evidence type="ECO:0000256" key="9">
    <source>
        <dbReference type="ARBA" id="ARBA00023136"/>
    </source>
</evidence>
<dbReference type="Pfam" id="PF17655">
    <property type="entry name" value="IRK_C"/>
    <property type="match status" value="1"/>
</dbReference>
<dbReference type="GO" id="GO:0034702">
    <property type="term" value="C:monoatomic ion channel complex"/>
    <property type="evidence" value="ECO:0007669"/>
    <property type="project" value="UniProtKB-KW"/>
</dbReference>
<evidence type="ECO:0000256" key="7">
    <source>
        <dbReference type="ARBA" id="ARBA00022989"/>
    </source>
</evidence>
<accession>A0A225UHL9</accession>
<evidence type="ECO:0000259" key="13">
    <source>
        <dbReference type="Pfam" id="PF17655"/>
    </source>
</evidence>
<dbReference type="InterPro" id="IPR016449">
    <property type="entry name" value="K_chnl_inward-rec_Kir"/>
</dbReference>
<keyword evidence="10 11" id="KW-0407">Ion channel</keyword>
<feature type="region of interest" description="Disordered" evidence="12">
    <location>
        <begin position="1"/>
        <end position="21"/>
    </location>
</feature>
<dbReference type="GO" id="GO:0005886">
    <property type="term" value="C:plasma membrane"/>
    <property type="evidence" value="ECO:0007669"/>
    <property type="project" value="TreeGrafter"/>
</dbReference>
<keyword evidence="2 11" id="KW-0813">Transport</keyword>
<dbReference type="GO" id="GO:1990573">
    <property type="term" value="P:potassium ion import across plasma membrane"/>
    <property type="evidence" value="ECO:0007669"/>
    <property type="project" value="TreeGrafter"/>
</dbReference>
<keyword evidence="15" id="KW-1185">Reference proteome</keyword>
<dbReference type="InterPro" id="IPR014756">
    <property type="entry name" value="Ig_E-set"/>
</dbReference>
<feature type="compositionally biased region" description="Basic and acidic residues" evidence="12">
    <location>
        <begin position="1"/>
        <end position="19"/>
    </location>
</feature>
<keyword evidence="4 11" id="KW-0812">Transmembrane</keyword>
<protein>
    <recommendedName>
        <fullName evidence="13">Inward rectifier potassium channel C-terminal domain-containing protein</fullName>
    </recommendedName>
</protein>
<name>A0A225UHL9_9STRA</name>
<dbReference type="InterPro" id="IPR013518">
    <property type="entry name" value="K_chnl_inward-rec_Kir_cyto"/>
</dbReference>
<keyword evidence="5 11" id="KW-0851">Voltage-gated channel</keyword>
<feature type="domain" description="Inward rectifier potassium channel C-terminal" evidence="13">
    <location>
        <begin position="37"/>
        <end position="100"/>
    </location>
</feature>
<comment type="caution">
    <text evidence="14">The sequence shown here is derived from an EMBL/GenBank/DDBJ whole genome shotgun (WGS) entry which is preliminary data.</text>
</comment>
<comment type="similarity">
    <text evidence="11">Belongs to the inward rectifier-type potassium channel (TC 1.A.2.1) family.</text>
</comment>
<keyword evidence="8 11" id="KW-0406">Ion transport</keyword>
<keyword evidence="7" id="KW-1133">Transmembrane helix</keyword>
<keyword evidence="3 11" id="KW-0633">Potassium transport</keyword>
<evidence type="ECO:0000313" key="14">
    <source>
        <dbReference type="EMBL" id="OWY92096.1"/>
    </source>
</evidence>
<keyword evidence="9" id="KW-0472">Membrane</keyword>
<evidence type="ECO:0000256" key="6">
    <source>
        <dbReference type="ARBA" id="ARBA00022958"/>
    </source>
</evidence>
<dbReference type="Proteomes" id="UP000198211">
    <property type="component" value="Unassembled WGS sequence"/>
</dbReference>
<evidence type="ECO:0000256" key="11">
    <source>
        <dbReference type="RuleBase" id="RU003822"/>
    </source>
</evidence>
<dbReference type="SUPFAM" id="SSF81296">
    <property type="entry name" value="E set domains"/>
    <property type="match status" value="1"/>
</dbReference>
<dbReference type="GO" id="GO:0005242">
    <property type="term" value="F:inward rectifier potassium channel activity"/>
    <property type="evidence" value="ECO:0007669"/>
    <property type="project" value="InterPro"/>
</dbReference>
<dbReference type="PANTHER" id="PTHR11767">
    <property type="entry name" value="INWARD RECTIFIER POTASSIUM CHANNEL"/>
    <property type="match status" value="1"/>
</dbReference>
<evidence type="ECO:0000256" key="8">
    <source>
        <dbReference type="ARBA" id="ARBA00023065"/>
    </source>
</evidence>
<evidence type="ECO:0000256" key="1">
    <source>
        <dbReference type="ARBA" id="ARBA00004141"/>
    </source>
</evidence>
<dbReference type="AlphaFoldDB" id="A0A225UHL9"/>
<evidence type="ECO:0000256" key="10">
    <source>
        <dbReference type="ARBA" id="ARBA00023303"/>
    </source>
</evidence>
<evidence type="ECO:0000256" key="5">
    <source>
        <dbReference type="ARBA" id="ARBA00022882"/>
    </source>
</evidence>
<proteinExistence type="inferred from homology"/>
<comment type="subcellular location">
    <subcellularLocation>
        <location evidence="1 11">Membrane</location>
        <topology evidence="1 11">Multi-pass membrane protein</topology>
    </subcellularLocation>
</comment>
<dbReference type="STRING" id="4795.A0A225UHL9"/>
<evidence type="ECO:0000256" key="12">
    <source>
        <dbReference type="SAM" id="MobiDB-lite"/>
    </source>
</evidence>
<evidence type="ECO:0000256" key="2">
    <source>
        <dbReference type="ARBA" id="ARBA00022448"/>
    </source>
</evidence>
<evidence type="ECO:0000256" key="3">
    <source>
        <dbReference type="ARBA" id="ARBA00022538"/>
    </source>
</evidence>
<dbReference type="InterPro" id="IPR041647">
    <property type="entry name" value="IRK_C"/>
</dbReference>